<organism evidence="1 2">
    <name type="scientific">Streptomyces orinoci</name>
    <name type="common">Streptoverticillium orinoci</name>
    <dbReference type="NCBI Taxonomy" id="67339"/>
    <lineage>
        <taxon>Bacteria</taxon>
        <taxon>Bacillati</taxon>
        <taxon>Actinomycetota</taxon>
        <taxon>Actinomycetes</taxon>
        <taxon>Kitasatosporales</taxon>
        <taxon>Streptomycetaceae</taxon>
        <taxon>Streptomyces</taxon>
    </lineage>
</organism>
<gene>
    <name evidence="1" type="ORF">AB0L16_09930</name>
</gene>
<comment type="caution">
    <text evidence="1">The sequence shown here is derived from an EMBL/GenBank/DDBJ whole genome shotgun (WGS) entry which is preliminary data.</text>
</comment>
<name>A0ABV3JYS4_STRON</name>
<dbReference type="EMBL" id="JBFAUK010000005">
    <property type="protein sequence ID" value="MEV5506785.1"/>
    <property type="molecule type" value="Genomic_DNA"/>
</dbReference>
<accession>A0ABV3JYS4</accession>
<evidence type="ECO:0000313" key="1">
    <source>
        <dbReference type="EMBL" id="MEV5506785.1"/>
    </source>
</evidence>
<protein>
    <submittedName>
        <fullName evidence="1">Uncharacterized protein</fullName>
    </submittedName>
</protein>
<sequence>MPLRGNACFGQASPTDAEIARAINEQASTTVATADDVRALRTGTKTFASPARRAGLSAGMIAKLNELVAELQGKFPGAQGGA</sequence>
<dbReference type="RefSeq" id="WP_153068597.1">
    <property type="nucleotide sequence ID" value="NZ_JBFAUK010000005.1"/>
</dbReference>
<reference evidence="1 2" key="1">
    <citation type="submission" date="2024-06" db="EMBL/GenBank/DDBJ databases">
        <title>The Natural Products Discovery Center: Release of the First 8490 Sequenced Strains for Exploring Actinobacteria Biosynthetic Diversity.</title>
        <authorList>
            <person name="Kalkreuter E."/>
            <person name="Kautsar S.A."/>
            <person name="Yang D."/>
            <person name="Bader C.D."/>
            <person name="Teijaro C.N."/>
            <person name="Fluegel L."/>
            <person name="Davis C.M."/>
            <person name="Simpson J.R."/>
            <person name="Lauterbach L."/>
            <person name="Steele A.D."/>
            <person name="Gui C."/>
            <person name="Meng S."/>
            <person name="Li G."/>
            <person name="Viehrig K."/>
            <person name="Ye F."/>
            <person name="Su P."/>
            <person name="Kiefer A.F."/>
            <person name="Nichols A."/>
            <person name="Cepeda A.J."/>
            <person name="Yan W."/>
            <person name="Fan B."/>
            <person name="Jiang Y."/>
            <person name="Adhikari A."/>
            <person name="Zheng C.-J."/>
            <person name="Schuster L."/>
            <person name="Cowan T.M."/>
            <person name="Smanski M.J."/>
            <person name="Chevrette M.G."/>
            <person name="De Carvalho L.P.S."/>
            <person name="Shen B."/>
        </authorList>
    </citation>
    <scope>NUCLEOTIDE SEQUENCE [LARGE SCALE GENOMIC DNA]</scope>
    <source>
        <strain evidence="1 2">NPDC052347</strain>
    </source>
</reference>
<dbReference type="Proteomes" id="UP001552594">
    <property type="component" value="Unassembled WGS sequence"/>
</dbReference>
<keyword evidence="2" id="KW-1185">Reference proteome</keyword>
<proteinExistence type="predicted"/>
<evidence type="ECO:0000313" key="2">
    <source>
        <dbReference type="Proteomes" id="UP001552594"/>
    </source>
</evidence>